<dbReference type="GeneID" id="28736453"/>
<sequence>MSATITTEVAPPEIRIVEAILEEPATAHLARTGAALDPPGLPRSTAAAATREHNPSWWPTDHRRIPDYRSAGYHPEWDRLTSSTREAVMVTMMFRGCEILRVSLGLKDLSDGKTLADLVLFSFWKACRGGWDWTTIIGTIESPESGDCPSA</sequence>
<organism evidence="1 2">
    <name type="scientific">Cyphellophora attinorum</name>
    <dbReference type="NCBI Taxonomy" id="1664694"/>
    <lineage>
        <taxon>Eukaryota</taxon>
        <taxon>Fungi</taxon>
        <taxon>Dikarya</taxon>
        <taxon>Ascomycota</taxon>
        <taxon>Pezizomycotina</taxon>
        <taxon>Eurotiomycetes</taxon>
        <taxon>Chaetothyriomycetidae</taxon>
        <taxon>Chaetothyriales</taxon>
        <taxon>Cyphellophoraceae</taxon>
        <taxon>Cyphellophora</taxon>
    </lineage>
</organism>
<protein>
    <submittedName>
        <fullName evidence="1">Uncharacterized protein</fullName>
    </submittedName>
</protein>
<accession>A0A0N1H4T9</accession>
<dbReference type="OrthoDB" id="5201563at2759"/>
<keyword evidence="2" id="KW-1185">Reference proteome</keyword>
<reference evidence="1 2" key="1">
    <citation type="submission" date="2015-06" db="EMBL/GenBank/DDBJ databases">
        <title>Draft genome of the ant-associated black yeast Phialophora attae CBS 131958.</title>
        <authorList>
            <person name="Moreno L.F."/>
            <person name="Stielow B.J."/>
            <person name="de Hoog S."/>
            <person name="Vicente V.A."/>
            <person name="Weiss V.A."/>
            <person name="de Vries M."/>
            <person name="Cruz L.M."/>
            <person name="Souza E.M."/>
        </authorList>
    </citation>
    <scope>NUCLEOTIDE SEQUENCE [LARGE SCALE GENOMIC DNA]</scope>
    <source>
        <strain evidence="1 2">CBS 131958</strain>
    </source>
</reference>
<dbReference type="RefSeq" id="XP_017996455.1">
    <property type="nucleotide sequence ID" value="XM_018144573.1"/>
</dbReference>
<dbReference type="AlphaFoldDB" id="A0A0N1H4T9"/>
<dbReference type="VEuPathDB" id="FungiDB:AB675_4434"/>
<comment type="caution">
    <text evidence="1">The sequence shown here is derived from an EMBL/GenBank/DDBJ whole genome shotgun (WGS) entry which is preliminary data.</text>
</comment>
<name>A0A0N1H4T9_9EURO</name>
<dbReference type="Proteomes" id="UP000038010">
    <property type="component" value="Unassembled WGS sequence"/>
</dbReference>
<evidence type="ECO:0000313" key="2">
    <source>
        <dbReference type="Proteomes" id="UP000038010"/>
    </source>
</evidence>
<gene>
    <name evidence="1" type="ORF">AB675_4434</name>
</gene>
<dbReference type="EMBL" id="LFJN01000030">
    <property type="protein sequence ID" value="KPI36492.1"/>
    <property type="molecule type" value="Genomic_DNA"/>
</dbReference>
<evidence type="ECO:0000313" key="1">
    <source>
        <dbReference type="EMBL" id="KPI36492.1"/>
    </source>
</evidence>
<proteinExistence type="predicted"/>